<accession>A0ABN7VM92</accession>
<gene>
    <name evidence="2" type="ORF">GMARGA_LOCUS20469</name>
</gene>
<sequence>MAFLPLVADVWYFIMYTPKGIYLSERYLIDITLNDDTKLRKELKNVMKIIVGLLKDRVEADDSFANKETEFPSLGLKQDKKDIEARFAKLEQSDKEKTDLITKLECDVSLIKQASVTSQSLISPPQSLDLGIYPLNYDQNSESTMLNNFNKLNTGDFIEFKHEELKQQLSTPIPTPITTDRFRDQDSSSVTAESIVYAFYKAIQSGQEGRLYWYYFIEKYDKKLDKIVISGVKRKTATSMSNVEIDTSAKSLNSNSSDSKTLLEIKVSKSSTSQTSDSSNLDTSPKKLPDVKVSVLPISQPKKVTPCDTRLA</sequence>
<organism evidence="2 3">
    <name type="scientific">Gigaspora margarita</name>
    <dbReference type="NCBI Taxonomy" id="4874"/>
    <lineage>
        <taxon>Eukaryota</taxon>
        <taxon>Fungi</taxon>
        <taxon>Fungi incertae sedis</taxon>
        <taxon>Mucoromycota</taxon>
        <taxon>Glomeromycotina</taxon>
        <taxon>Glomeromycetes</taxon>
        <taxon>Diversisporales</taxon>
        <taxon>Gigasporaceae</taxon>
        <taxon>Gigaspora</taxon>
    </lineage>
</organism>
<evidence type="ECO:0000256" key="1">
    <source>
        <dbReference type="SAM" id="MobiDB-lite"/>
    </source>
</evidence>
<proteinExistence type="predicted"/>
<keyword evidence="3" id="KW-1185">Reference proteome</keyword>
<evidence type="ECO:0000313" key="3">
    <source>
        <dbReference type="Proteomes" id="UP000789901"/>
    </source>
</evidence>
<protein>
    <submittedName>
        <fullName evidence="2">7012_t:CDS:1</fullName>
    </submittedName>
</protein>
<dbReference type="EMBL" id="CAJVQB010017962">
    <property type="protein sequence ID" value="CAG8786117.1"/>
    <property type="molecule type" value="Genomic_DNA"/>
</dbReference>
<reference evidence="2 3" key="1">
    <citation type="submission" date="2021-06" db="EMBL/GenBank/DDBJ databases">
        <authorList>
            <person name="Kallberg Y."/>
            <person name="Tangrot J."/>
            <person name="Rosling A."/>
        </authorList>
    </citation>
    <scope>NUCLEOTIDE SEQUENCE [LARGE SCALE GENOMIC DNA]</scope>
    <source>
        <strain evidence="2 3">120-4 pot B 10/14</strain>
    </source>
</reference>
<dbReference type="Proteomes" id="UP000789901">
    <property type="component" value="Unassembled WGS sequence"/>
</dbReference>
<name>A0ABN7VM92_GIGMA</name>
<evidence type="ECO:0000313" key="2">
    <source>
        <dbReference type="EMBL" id="CAG8786117.1"/>
    </source>
</evidence>
<comment type="caution">
    <text evidence="2">The sequence shown here is derived from an EMBL/GenBank/DDBJ whole genome shotgun (WGS) entry which is preliminary data.</text>
</comment>
<feature type="region of interest" description="Disordered" evidence="1">
    <location>
        <begin position="269"/>
        <end position="294"/>
    </location>
</feature>
<feature type="compositionally biased region" description="Low complexity" evidence="1">
    <location>
        <begin position="269"/>
        <end position="283"/>
    </location>
</feature>